<gene>
    <name evidence="1" type="ORF">E1A91_D13G052000v1</name>
</gene>
<name>A0A5D2RZW5_GOSMU</name>
<sequence>MEYCLVLRQNDIWTCFLPRRRKRVKVEFHLLMTVIPGLNPTFIKG</sequence>
<protein>
    <submittedName>
        <fullName evidence="1">Uncharacterized protein</fullName>
    </submittedName>
</protein>
<reference evidence="1 2" key="1">
    <citation type="submission" date="2019-07" db="EMBL/GenBank/DDBJ databases">
        <title>WGS assembly of Gossypium mustelinum.</title>
        <authorList>
            <person name="Chen Z.J."/>
            <person name="Sreedasyam A."/>
            <person name="Ando A."/>
            <person name="Song Q."/>
            <person name="De L."/>
            <person name="Hulse-Kemp A."/>
            <person name="Ding M."/>
            <person name="Ye W."/>
            <person name="Kirkbride R."/>
            <person name="Jenkins J."/>
            <person name="Plott C."/>
            <person name="Lovell J."/>
            <person name="Lin Y.-M."/>
            <person name="Vaughn R."/>
            <person name="Liu B."/>
            <person name="Li W."/>
            <person name="Simpson S."/>
            <person name="Scheffler B."/>
            <person name="Saski C."/>
            <person name="Grover C."/>
            <person name="Hu G."/>
            <person name="Conover J."/>
            <person name="Carlson J."/>
            <person name="Shu S."/>
            <person name="Boston L."/>
            <person name="Williams M."/>
            <person name="Peterson D."/>
            <person name="Mcgee K."/>
            <person name="Jones D."/>
            <person name="Wendel J."/>
            <person name="Stelly D."/>
            <person name="Grimwood J."/>
            <person name="Schmutz J."/>
        </authorList>
    </citation>
    <scope>NUCLEOTIDE SEQUENCE [LARGE SCALE GENOMIC DNA]</scope>
    <source>
        <strain evidence="1">1408120.09</strain>
    </source>
</reference>
<dbReference type="AlphaFoldDB" id="A0A5D2RZW5"/>
<organism evidence="1 2">
    <name type="scientific">Gossypium mustelinum</name>
    <name type="common">Cotton</name>
    <name type="synonym">Gossypium caicoense</name>
    <dbReference type="NCBI Taxonomy" id="34275"/>
    <lineage>
        <taxon>Eukaryota</taxon>
        <taxon>Viridiplantae</taxon>
        <taxon>Streptophyta</taxon>
        <taxon>Embryophyta</taxon>
        <taxon>Tracheophyta</taxon>
        <taxon>Spermatophyta</taxon>
        <taxon>Magnoliopsida</taxon>
        <taxon>eudicotyledons</taxon>
        <taxon>Gunneridae</taxon>
        <taxon>Pentapetalae</taxon>
        <taxon>rosids</taxon>
        <taxon>malvids</taxon>
        <taxon>Malvales</taxon>
        <taxon>Malvaceae</taxon>
        <taxon>Malvoideae</taxon>
        <taxon>Gossypium</taxon>
    </lineage>
</organism>
<keyword evidence="2" id="KW-1185">Reference proteome</keyword>
<dbReference type="EMBL" id="CM017661">
    <property type="protein sequence ID" value="TYI45638.1"/>
    <property type="molecule type" value="Genomic_DNA"/>
</dbReference>
<evidence type="ECO:0000313" key="2">
    <source>
        <dbReference type="Proteomes" id="UP000323597"/>
    </source>
</evidence>
<accession>A0A5D2RZW5</accession>
<evidence type="ECO:0000313" key="1">
    <source>
        <dbReference type="EMBL" id="TYI45638.1"/>
    </source>
</evidence>
<dbReference type="Proteomes" id="UP000323597">
    <property type="component" value="Chromosome D13"/>
</dbReference>
<proteinExistence type="predicted"/>